<dbReference type="InterPro" id="IPR027373">
    <property type="entry name" value="RHH_dom"/>
</dbReference>
<dbReference type="AlphaFoldDB" id="A0A562NB87"/>
<evidence type="ECO:0000313" key="3">
    <source>
        <dbReference type="Proteomes" id="UP000316225"/>
    </source>
</evidence>
<dbReference type="InterPro" id="IPR038268">
    <property type="entry name" value="RHH_sf"/>
</dbReference>
<comment type="caution">
    <text evidence="2">The sequence shown here is derived from an EMBL/GenBank/DDBJ whole genome shotgun (WGS) entry which is preliminary data.</text>
</comment>
<evidence type="ECO:0000313" key="2">
    <source>
        <dbReference type="EMBL" id="TWI29429.1"/>
    </source>
</evidence>
<dbReference type="EMBL" id="VLKU01000014">
    <property type="protein sequence ID" value="TWI29429.1"/>
    <property type="molecule type" value="Genomic_DNA"/>
</dbReference>
<name>A0A562NB87_9RHOB</name>
<organism evidence="2 3">
    <name type="scientific">Paracoccus sulfuroxidans</name>
    <dbReference type="NCBI Taxonomy" id="384678"/>
    <lineage>
        <taxon>Bacteria</taxon>
        <taxon>Pseudomonadati</taxon>
        <taxon>Pseudomonadota</taxon>
        <taxon>Alphaproteobacteria</taxon>
        <taxon>Rhodobacterales</taxon>
        <taxon>Paracoccaceae</taxon>
        <taxon>Paracoccus</taxon>
    </lineage>
</organism>
<evidence type="ECO:0000259" key="1">
    <source>
        <dbReference type="Pfam" id="PF13467"/>
    </source>
</evidence>
<gene>
    <name evidence="2" type="ORF">IQ24_03639</name>
</gene>
<proteinExistence type="predicted"/>
<dbReference type="GO" id="GO:0003677">
    <property type="term" value="F:DNA binding"/>
    <property type="evidence" value="ECO:0007669"/>
    <property type="project" value="UniProtKB-KW"/>
</dbReference>
<feature type="domain" description="Ribbon-helix-helix" evidence="1">
    <location>
        <begin position="17"/>
        <end position="80"/>
    </location>
</feature>
<dbReference type="Pfam" id="PF13467">
    <property type="entry name" value="RHH_4"/>
    <property type="match status" value="1"/>
</dbReference>
<keyword evidence="3" id="KW-1185">Reference proteome</keyword>
<accession>A0A562NB87</accession>
<sequence length="94" mass="10220">MTPTGATMVDHPVMTPPIKRSVTIDGHRTSVSLEEAFWIELRHIARHSGATLASVISLVDHQRPPEVGLATALRLYVLSEVQTARTLAARAVPD</sequence>
<reference evidence="2 3" key="1">
    <citation type="journal article" date="2015" name="Stand. Genomic Sci.">
        <title>Genomic Encyclopedia of Bacterial and Archaeal Type Strains, Phase III: the genomes of soil and plant-associated and newly described type strains.</title>
        <authorList>
            <person name="Whitman W.B."/>
            <person name="Woyke T."/>
            <person name="Klenk H.P."/>
            <person name="Zhou Y."/>
            <person name="Lilburn T.G."/>
            <person name="Beck B.J."/>
            <person name="De Vos P."/>
            <person name="Vandamme P."/>
            <person name="Eisen J.A."/>
            <person name="Garrity G."/>
            <person name="Hugenholtz P."/>
            <person name="Kyrpides N.C."/>
        </authorList>
    </citation>
    <scope>NUCLEOTIDE SEQUENCE [LARGE SCALE GENOMIC DNA]</scope>
    <source>
        <strain evidence="2 3">CGMCC 1.5364</strain>
    </source>
</reference>
<keyword evidence="2" id="KW-0238">DNA-binding</keyword>
<dbReference type="Gene3D" id="1.10.3990.20">
    <property type="entry name" value="protein bp1543"/>
    <property type="match status" value="1"/>
</dbReference>
<dbReference type="Proteomes" id="UP000316225">
    <property type="component" value="Unassembled WGS sequence"/>
</dbReference>
<protein>
    <submittedName>
        <fullName evidence="2">Putative DNA-binding ribbon-helix-helix protein</fullName>
    </submittedName>
</protein>